<protein>
    <submittedName>
        <fullName evidence="1">Uncharacterized protein</fullName>
    </submittedName>
</protein>
<evidence type="ECO:0000313" key="2">
    <source>
        <dbReference type="Proteomes" id="UP001174936"/>
    </source>
</evidence>
<comment type="caution">
    <text evidence="1">The sequence shown here is derived from an EMBL/GenBank/DDBJ whole genome shotgun (WGS) entry which is preliminary data.</text>
</comment>
<reference evidence="1" key="1">
    <citation type="submission" date="2023-06" db="EMBL/GenBank/DDBJ databases">
        <title>Genome-scale phylogeny and comparative genomics of the fungal order Sordariales.</title>
        <authorList>
            <consortium name="Lawrence Berkeley National Laboratory"/>
            <person name="Hensen N."/>
            <person name="Bonometti L."/>
            <person name="Westerberg I."/>
            <person name="Brannstrom I.O."/>
            <person name="Guillou S."/>
            <person name="Cros-Aarteil S."/>
            <person name="Calhoun S."/>
            <person name="Haridas S."/>
            <person name="Kuo A."/>
            <person name="Mondo S."/>
            <person name="Pangilinan J."/>
            <person name="Riley R."/>
            <person name="Labutti K."/>
            <person name="Andreopoulos B."/>
            <person name="Lipzen A."/>
            <person name="Chen C."/>
            <person name="Yanf M."/>
            <person name="Daum C."/>
            <person name="Ng V."/>
            <person name="Clum A."/>
            <person name="Steindorff A."/>
            <person name="Ohm R."/>
            <person name="Martin F."/>
            <person name="Silar P."/>
            <person name="Natvig D."/>
            <person name="Lalanne C."/>
            <person name="Gautier V."/>
            <person name="Ament-Velasquez S.L."/>
            <person name="Kruys A."/>
            <person name="Hutchinson M.I."/>
            <person name="Powell A.J."/>
            <person name="Barry K."/>
            <person name="Miller A.N."/>
            <person name="Grigoriev I.V."/>
            <person name="Debuchy R."/>
            <person name="Gladieux P."/>
            <person name="Thoren M.H."/>
            <person name="Johannesson H."/>
        </authorList>
    </citation>
    <scope>NUCLEOTIDE SEQUENCE</scope>
    <source>
        <strain evidence="1">SMH2532-1</strain>
    </source>
</reference>
<dbReference type="Proteomes" id="UP001174936">
    <property type="component" value="Unassembled WGS sequence"/>
</dbReference>
<evidence type="ECO:0000313" key="1">
    <source>
        <dbReference type="EMBL" id="KAK0644157.1"/>
    </source>
</evidence>
<gene>
    <name evidence="1" type="ORF">B0T16DRAFT_447894</name>
</gene>
<sequence>MLFRRAYNTDARAPWLHHTDLGSVYVWDGPNLDPEAVLQDIVEGYRSHLRNVFPTIVLKGILDMTKPASAQRAWGGSELDEVFFACLDQPDMPTSFGRKRLERVKVDKVPSIVPFYLKRYLGAAYIQRLMREMKDEFGFYEEFDWDEFRLGVFITADSV</sequence>
<proteinExistence type="predicted"/>
<keyword evidence="2" id="KW-1185">Reference proteome</keyword>
<name>A0AA39Y3E5_9PEZI</name>
<accession>A0AA39Y3E5</accession>
<dbReference type="EMBL" id="JAULSV010000005">
    <property type="protein sequence ID" value="KAK0644157.1"/>
    <property type="molecule type" value="Genomic_DNA"/>
</dbReference>
<dbReference type="AlphaFoldDB" id="A0AA39Y3E5"/>
<organism evidence="1 2">
    <name type="scientific">Cercophora newfieldiana</name>
    <dbReference type="NCBI Taxonomy" id="92897"/>
    <lineage>
        <taxon>Eukaryota</taxon>
        <taxon>Fungi</taxon>
        <taxon>Dikarya</taxon>
        <taxon>Ascomycota</taxon>
        <taxon>Pezizomycotina</taxon>
        <taxon>Sordariomycetes</taxon>
        <taxon>Sordariomycetidae</taxon>
        <taxon>Sordariales</taxon>
        <taxon>Lasiosphaeriaceae</taxon>
        <taxon>Cercophora</taxon>
    </lineage>
</organism>